<keyword evidence="3 7" id="KW-0507">mRNA processing</keyword>
<dbReference type="UCSC" id="Y39A3CR.1b">
    <property type="organism name" value="c. elegans"/>
</dbReference>
<dbReference type="AlphaFoldDB" id="Q9N405"/>
<dbReference type="GO" id="GO:0009792">
    <property type="term" value="P:embryo development ending in birth or egg hatching"/>
    <property type="evidence" value="ECO:0000315"/>
    <property type="project" value="WormBase"/>
</dbReference>
<dbReference type="PaxDb" id="6239-Y39A3CR.1a"/>
<evidence type="ECO:0000313" key="10">
    <source>
        <dbReference type="Proteomes" id="UP000001940"/>
    </source>
</evidence>
<dbReference type="GO" id="GO:0005737">
    <property type="term" value="C:cytoplasm"/>
    <property type="evidence" value="ECO:0000314"/>
    <property type="project" value="WormBase"/>
</dbReference>
<dbReference type="PhylomeDB" id="Q9N405"/>
<dbReference type="SMR" id="Q9N405"/>
<keyword evidence="10" id="KW-1185">Reference proteome</keyword>
<evidence type="ECO:0000313" key="11">
    <source>
        <dbReference type="WormBase" id="Y39A3CR.1a"/>
    </source>
</evidence>
<dbReference type="Proteomes" id="UP000001940">
    <property type="component" value="Chromosome III"/>
</dbReference>
<dbReference type="GeneID" id="189726"/>
<dbReference type="STRING" id="6239.Y39A3CR.1a.1"/>
<dbReference type="PANTHER" id="PTHR12794:SF0">
    <property type="entry name" value="GEM-ASSOCIATED PROTEIN 2"/>
    <property type="match status" value="1"/>
</dbReference>
<evidence type="ECO:0000256" key="6">
    <source>
        <dbReference type="ARBA" id="ARBA00047179"/>
    </source>
</evidence>
<protein>
    <recommendedName>
        <fullName evidence="6 7">Gem-associated protein 2</fullName>
    </recommendedName>
</protein>
<gene>
    <name evidence="9 11" type="primary">smi-1</name>
    <name evidence="9" type="ORF">CELE_Y39A3CR.1</name>
    <name evidence="11" type="ORF">Y39A3CR.1</name>
</gene>
<dbReference type="PIRSF" id="PIRSF038038">
    <property type="entry name" value="SMN_Gemin2"/>
    <property type="match status" value="1"/>
</dbReference>
<keyword evidence="4 7" id="KW-0508">mRNA splicing</keyword>
<comment type="similarity">
    <text evidence="5 7">Belongs to the gemin-2 family.</text>
</comment>
<accession>Q9N405</accession>
<dbReference type="GO" id="GO:0000387">
    <property type="term" value="P:spliceosomal snRNP assembly"/>
    <property type="evidence" value="ECO:0000318"/>
    <property type="project" value="GO_Central"/>
</dbReference>
<evidence type="ECO:0000256" key="3">
    <source>
        <dbReference type="ARBA" id="ARBA00022664"/>
    </source>
</evidence>
<dbReference type="InterPro" id="IPR017364">
    <property type="entry name" value="GEMIN2"/>
</dbReference>
<dbReference type="CTD" id="189726"/>
<dbReference type="ExpressionAtlas" id="Q9N405">
    <property type="expression patterns" value="baseline and differential"/>
</dbReference>
<dbReference type="AGR" id="WB:WBGene00004886"/>
<dbReference type="OrthoDB" id="428895at2759"/>
<evidence type="ECO:0000256" key="7">
    <source>
        <dbReference type="PIRNR" id="PIRNR038038"/>
    </source>
</evidence>
<dbReference type="IntAct" id="Q9N405">
    <property type="interactions" value="1"/>
</dbReference>
<dbReference type="Reactome" id="R-CEL-191859">
    <property type="pathway name" value="snRNP Assembly"/>
</dbReference>
<dbReference type="FunFam" id="1.20.58.1070:FF:000009">
    <property type="entry name" value="Gem-associated protein 2"/>
    <property type="match status" value="1"/>
</dbReference>
<dbReference type="Bgee" id="WBGene00004886">
    <property type="expression patterns" value="Expressed in embryo and 4 other cell types or tissues"/>
</dbReference>
<comment type="function">
    <text evidence="7">The SMN complex catalyzes the assembly of small nuclear ribonucleoproteins (snRNPs), the building blocks of the spliceosome, and thereby plays an important role in the splicing of cellular pre-mRNAs.</text>
</comment>
<dbReference type="HOGENOM" id="CLU_053222_0_0_1"/>
<evidence type="ECO:0000256" key="5">
    <source>
        <dbReference type="ARBA" id="ARBA00025758"/>
    </source>
</evidence>
<dbReference type="Gene3D" id="1.20.58.1070">
    <property type="match status" value="1"/>
</dbReference>
<evidence type="ECO:0000256" key="4">
    <source>
        <dbReference type="ARBA" id="ARBA00023187"/>
    </source>
</evidence>
<dbReference type="eggNOG" id="ENOG502QPK4">
    <property type="taxonomic scope" value="Eukaryota"/>
</dbReference>
<evidence type="ECO:0000256" key="8">
    <source>
        <dbReference type="SAM" id="MobiDB-lite"/>
    </source>
</evidence>
<dbReference type="WormBase" id="Y39A3CR.1a">
    <property type="protein sequence ID" value="CE32964"/>
    <property type="gene ID" value="WBGene00004886"/>
    <property type="gene designation" value="smi-1"/>
</dbReference>
<dbReference type="PANTHER" id="PTHR12794">
    <property type="entry name" value="GEMIN2"/>
    <property type="match status" value="1"/>
</dbReference>
<proteinExistence type="evidence at protein level"/>
<dbReference type="GO" id="GO:0005634">
    <property type="term" value="C:nucleus"/>
    <property type="evidence" value="ECO:0000318"/>
    <property type="project" value="GO_Central"/>
</dbReference>
<dbReference type="EMBL" id="BX284603">
    <property type="protein sequence ID" value="CCD62163.1"/>
    <property type="molecule type" value="Genomic_DNA"/>
</dbReference>
<dbReference type="InterPro" id="IPR035426">
    <property type="entry name" value="Gemin2/Brr1"/>
</dbReference>
<dbReference type="RefSeq" id="NP_001022847.1">
    <property type="nucleotide sequence ID" value="NM_001027676.4"/>
</dbReference>
<evidence type="ECO:0007829" key="12">
    <source>
        <dbReference type="PeptideAtlas" id="Q9N405"/>
    </source>
</evidence>
<dbReference type="InParanoid" id="Q9N405"/>
<dbReference type="FunCoup" id="Q9N405">
    <property type="interactions" value="1865"/>
</dbReference>
<evidence type="ECO:0000256" key="2">
    <source>
        <dbReference type="ARBA" id="ARBA00022490"/>
    </source>
</evidence>
<dbReference type="GO" id="GO:0000245">
    <property type="term" value="P:spliceosomal complex assembly"/>
    <property type="evidence" value="ECO:0007669"/>
    <property type="project" value="UniProtKB-UniRule"/>
</dbReference>
<dbReference type="KEGG" id="cel:CELE_Y39A3CR.1"/>
<dbReference type="PeptideAtlas" id="Q9N405"/>
<comment type="subcellular location">
    <subcellularLocation>
        <location evidence="1">Cytoplasm</location>
    </subcellularLocation>
</comment>
<organism evidence="9 10">
    <name type="scientific">Caenorhabditis elegans</name>
    <dbReference type="NCBI Taxonomy" id="6239"/>
    <lineage>
        <taxon>Eukaryota</taxon>
        <taxon>Metazoa</taxon>
        <taxon>Ecdysozoa</taxon>
        <taxon>Nematoda</taxon>
        <taxon>Chromadorea</taxon>
        <taxon>Rhabditida</taxon>
        <taxon>Rhabditina</taxon>
        <taxon>Rhabditomorpha</taxon>
        <taxon>Rhabditoidea</taxon>
        <taxon>Rhabditidae</taxon>
        <taxon>Peloderinae</taxon>
        <taxon>Caenorhabditis</taxon>
    </lineage>
</organism>
<comment type="subunit">
    <text evidence="7">Part of the core SMN complex.</text>
</comment>
<dbReference type="GO" id="GO:0005681">
    <property type="term" value="C:spliceosomal complex"/>
    <property type="evidence" value="ECO:0007669"/>
    <property type="project" value="UniProtKB-UniRule"/>
</dbReference>
<sequence length="254" mass="29399">MDQEACLGPSDDFEADDVDMTSPAMSAAQYLRQMQAERRGTKNVVRIAQKSPDSTSPEAKKQKQWLESVGYQEVKKIETPSPLIPSEEWRQEKCRKFEETRAKMALKIEKFSPMRIDRLNSPEEEEWHEILLEKCLPEFQDIAGNFLNHTGTPPALRMVFSIPKRHLSQLIEYLVDWSIEEGLNRPIREWIYSLLAVIDLPLVQDVVSALRRLVKECRSLRSELSIDRKSEANEFSLFITIITIFFGQKDLADI</sequence>
<keyword evidence="2 7" id="KW-0963">Cytoplasm</keyword>
<feature type="region of interest" description="Disordered" evidence="8">
    <location>
        <begin position="37"/>
        <end position="64"/>
    </location>
</feature>
<reference evidence="9 10" key="1">
    <citation type="journal article" date="1998" name="Science">
        <title>Genome sequence of the nematode C. elegans: a platform for investigating biology.</title>
        <authorList>
            <consortium name="The C. elegans sequencing consortium"/>
            <person name="Sulson J.E."/>
            <person name="Waterston R."/>
        </authorList>
    </citation>
    <scope>NUCLEOTIDE SEQUENCE [LARGE SCALE GENOMIC DNA]</scope>
    <source>
        <strain evidence="9 10">Bristol N2</strain>
    </source>
</reference>
<dbReference type="OMA" id="PHKCLLP"/>
<keyword evidence="12" id="KW-1267">Proteomics identification</keyword>
<evidence type="ECO:0000256" key="1">
    <source>
        <dbReference type="ARBA" id="ARBA00004496"/>
    </source>
</evidence>
<name>Q9N405_CAEEL</name>
<dbReference type="GO" id="GO:0032797">
    <property type="term" value="C:SMN complex"/>
    <property type="evidence" value="ECO:0000318"/>
    <property type="project" value="GO_Central"/>
</dbReference>
<dbReference type="Pfam" id="PF04938">
    <property type="entry name" value="SIP1"/>
    <property type="match status" value="1"/>
</dbReference>
<evidence type="ECO:0000313" key="9">
    <source>
        <dbReference type="EMBL" id="CCD62163.1"/>
    </source>
</evidence>